<name>A0ABQ6QRP9_9BACT</name>
<gene>
    <name evidence="2" type="ORF">ASNO1_29520</name>
</gene>
<evidence type="ECO:0000256" key="1">
    <source>
        <dbReference type="SAM" id="MobiDB-lite"/>
    </source>
</evidence>
<accession>A0ABQ6QRP9</accession>
<dbReference type="EMBL" id="BTTX01000003">
    <property type="protein sequence ID" value="GMU06699.1"/>
    <property type="molecule type" value="Genomic_DNA"/>
</dbReference>
<keyword evidence="3" id="KW-1185">Reference proteome</keyword>
<dbReference type="Proteomes" id="UP001342631">
    <property type="component" value="Unassembled WGS sequence"/>
</dbReference>
<protein>
    <submittedName>
        <fullName evidence="2">Uncharacterized protein</fullName>
    </submittedName>
</protein>
<reference evidence="2 3" key="1">
    <citation type="journal article" date="2024" name="Arch. Microbiol.">
        <title>Corallococcus caeni sp. nov., a novel myxobacterium isolated from activated sludge.</title>
        <authorList>
            <person name="Tomita S."/>
            <person name="Nakai R."/>
            <person name="Kuroda K."/>
            <person name="Kurashita H."/>
            <person name="Hatamoto M."/>
            <person name="Yamaguchi T."/>
            <person name="Narihiro T."/>
        </authorList>
    </citation>
    <scope>NUCLEOTIDE SEQUENCE [LARGE SCALE GENOMIC DNA]</scope>
    <source>
        <strain evidence="2 3">NO1</strain>
    </source>
</reference>
<comment type="caution">
    <text evidence="2">The sequence shown here is derived from an EMBL/GenBank/DDBJ whole genome shotgun (WGS) entry which is preliminary data.</text>
</comment>
<sequence>MTWYGDILSTDAVLGFGLFLFRRSSDRTLPISALQFALGWSPEGKEPWSTQTPTEQGPGVVDTVASPPNADAAPRLLLGGQGLLPGTDTYGRGCMAKGPGQQPCLYVPRALTTER</sequence>
<evidence type="ECO:0000313" key="3">
    <source>
        <dbReference type="Proteomes" id="UP001342631"/>
    </source>
</evidence>
<feature type="region of interest" description="Disordered" evidence="1">
    <location>
        <begin position="43"/>
        <end position="66"/>
    </location>
</feature>
<proteinExistence type="predicted"/>
<organism evidence="2 3">
    <name type="scientific">Corallococcus caeni</name>
    <dbReference type="NCBI Taxonomy" id="3082388"/>
    <lineage>
        <taxon>Bacteria</taxon>
        <taxon>Pseudomonadati</taxon>
        <taxon>Myxococcota</taxon>
        <taxon>Myxococcia</taxon>
        <taxon>Myxococcales</taxon>
        <taxon>Cystobacterineae</taxon>
        <taxon>Myxococcaceae</taxon>
        <taxon>Corallococcus</taxon>
    </lineage>
</organism>
<evidence type="ECO:0000313" key="2">
    <source>
        <dbReference type="EMBL" id="GMU06699.1"/>
    </source>
</evidence>